<dbReference type="OrthoDB" id="9895256at2"/>
<feature type="signal peptide" evidence="1">
    <location>
        <begin position="1"/>
        <end position="21"/>
    </location>
</feature>
<reference evidence="2 3" key="1">
    <citation type="submission" date="2015-08" db="EMBL/GenBank/DDBJ databases">
        <authorList>
            <person name="Babu N.S."/>
            <person name="Beckwith C.J."/>
            <person name="Beseler K.G."/>
            <person name="Brison A."/>
            <person name="Carone J.V."/>
            <person name="Caskin T.P."/>
            <person name="Diamond M."/>
            <person name="Durham M.E."/>
            <person name="Foxe J.M."/>
            <person name="Go M."/>
            <person name="Henderson B.A."/>
            <person name="Jones I.B."/>
            <person name="McGettigan J.A."/>
            <person name="Micheletti S.J."/>
            <person name="Nasrallah M.E."/>
            <person name="Ortiz D."/>
            <person name="Piller C.R."/>
            <person name="Privatt S.R."/>
            <person name="Schneider S.L."/>
            <person name="Sharp S."/>
            <person name="Smith T.C."/>
            <person name="Stanton J.D."/>
            <person name="Ullery H.E."/>
            <person name="Wilson R.J."/>
            <person name="Serrano M.G."/>
            <person name="Buck G."/>
            <person name="Lee V."/>
            <person name="Wang Y."/>
            <person name="Carvalho R."/>
            <person name="Voegtly L."/>
            <person name="Shi R."/>
            <person name="Duckworth R."/>
            <person name="Johnson A."/>
            <person name="Loviza R."/>
            <person name="Walstead R."/>
            <person name="Shah Z."/>
            <person name="Kiflezghi M."/>
            <person name="Wade K."/>
            <person name="Ball S.L."/>
            <person name="Bradley K.W."/>
            <person name="Asai D.J."/>
            <person name="Bowman C.A."/>
            <person name="Russell D.A."/>
            <person name="Pope W.H."/>
            <person name="Jacobs-Sera D."/>
            <person name="Hendrix R.W."/>
            <person name="Hatfull G.F."/>
        </authorList>
    </citation>
    <scope>NUCLEOTIDE SEQUENCE [LARGE SCALE GENOMIC DNA]</scope>
    <source>
        <strain evidence="2 3">DSM 27648</strain>
    </source>
</reference>
<evidence type="ECO:0008006" key="4">
    <source>
        <dbReference type="Google" id="ProtNLM"/>
    </source>
</evidence>
<keyword evidence="3" id="KW-1185">Reference proteome</keyword>
<keyword evidence="1" id="KW-0732">Signal</keyword>
<feature type="chain" id="PRO_5005465854" description="DUF3575 domain-containing protein" evidence="1">
    <location>
        <begin position="22"/>
        <end position="206"/>
    </location>
</feature>
<gene>
    <name evidence="2" type="ORF">AKJ09_00571</name>
</gene>
<dbReference type="Proteomes" id="UP000064967">
    <property type="component" value="Chromosome"/>
</dbReference>
<dbReference type="EMBL" id="CP012333">
    <property type="protein sequence ID" value="AKU93907.1"/>
    <property type="molecule type" value="Genomic_DNA"/>
</dbReference>
<dbReference type="RefSeq" id="WP_146645584.1">
    <property type="nucleotide sequence ID" value="NZ_CP012333.1"/>
</dbReference>
<dbReference type="AlphaFoldDB" id="A0A0K1PK63"/>
<evidence type="ECO:0000256" key="1">
    <source>
        <dbReference type="SAM" id="SignalP"/>
    </source>
</evidence>
<sequence>MMRWGMGLVVSSVVAAVPAVAAATTPIGAGAEVESDVIVTAPPMPRRFVLELAPLSFILRRYGGGAEVLVCDHHAIVGSAYWFPTWTTKPDSFGNEFRGWGGEIGYRYYLGERGPRGFFAGASFLFGSFVGIPQIGERVDFQSYGGALDMGYQAILSGWLVLGIGLGIQYTAATESIPRQELPVSTFANSGIRPRFLASVGVAFGR</sequence>
<dbReference type="KEGG" id="llu:AKJ09_00571"/>
<protein>
    <recommendedName>
        <fullName evidence="4">DUF3575 domain-containing protein</fullName>
    </recommendedName>
</protein>
<organism evidence="2 3">
    <name type="scientific">Labilithrix luteola</name>
    <dbReference type="NCBI Taxonomy" id="1391654"/>
    <lineage>
        <taxon>Bacteria</taxon>
        <taxon>Pseudomonadati</taxon>
        <taxon>Myxococcota</taxon>
        <taxon>Polyangia</taxon>
        <taxon>Polyangiales</taxon>
        <taxon>Labilitrichaceae</taxon>
        <taxon>Labilithrix</taxon>
    </lineage>
</organism>
<evidence type="ECO:0000313" key="2">
    <source>
        <dbReference type="EMBL" id="AKU93907.1"/>
    </source>
</evidence>
<proteinExistence type="predicted"/>
<name>A0A0K1PK63_9BACT</name>
<evidence type="ECO:0000313" key="3">
    <source>
        <dbReference type="Proteomes" id="UP000064967"/>
    </source>
</evidence>
<dbReference type="InterPro" id="IPR021958">
    <property type="entry name" value="DUF3575"/>
</dbReference>
<dbReference type="Pfam" id="PF12099">
    <property type="entry name" value="DUF3575"/>
    <property type="match status" value="1"/>
</dbReference>
<accession>A0A0K1PK63</accession>
<dbReference type="STRING" id="1391654.AKJ09_00571"/>